<feature type="compositionally biased region" description="Basic and acidic residues" evidence="7">
    <location>
        <begin position="77"/>
        <end position="86"/>
    </location>
</feature>
<keyword evidence="4 6" id="KW-0175">Coiled coil</keyword>
<dbReference type="CTD" id="494730"/>
<feature type="region of interest" description="Disordered" evidence="7">
    <location>
        <begin position="65"/>
        <end position="147"/>
    </location>
</feature>
<evidence type="ECO:0000313" key="9">
    <source>
        <dbReference type="RefSeq" id="XP_018109835.1"/>
    </source>
</evidence>
<gene>
    <name evidence="9 10" type="primary">gcc1.S</name>
    <name evidence="9" type="synonym">gcc1</name>
</gene>
<dbReference type="GO" id="GO:0005794">
    <property type="term" value="C:Golgi apparatus"/>
    <property type="evidence" value="ECO:0000318"/>
    <property type="project" value="GO_Central"/>
</dbReference>
<evidence type="ECO:0000256" key="1">
    <source>
        <dbReference type="ARBA" id="ARBA00004184"/>
    </source>
</evidence>
<dbReference type="Bgee" id="494730">
    <property type="expression patterns" value="Expressed in blastula and 19 other cell types or tissues"/>
</dbReference>
<evidence type="ECO:0000256" key="6">
    <source>
        <dbReference type="SAM" id="Coils"/>
    </source>
</evidence>
<dbReference type="PROSITE" id="PS50913">
    <property type="entry name" value="GRIP"/>
    <property type="match status" value="1"/>
</dbReference>
<protein>
    <submittedName>
        <fullName evidence="9">GRIP and coiled-coil domain containing 1 S homeolog isoform X1</fullName>
    </submittedName>
</protein>
<reference evidence="9" key="2">
    <citation type="submission" date="2025-08" db="UniProtKB">
        <authorList>
            <consortium name="RefSeq"/>
        </authorList>
    </citation>
    <scope>IDENTIFICATION</scope>
    <source>
        <strain evidence="9">J_2021</strain>
        <tissue evidence="9">Erythrocytes</tissue>
    </source>
</reference>
<dbReference type="Proteomes" id="UP000186698">
    <property type="component" value="Chromosome 3S"/>
</dbReference>
<organism evidence="8 9">
    <name type="scientific">Xenopus laevis</name>
    <name type="common">African clawed frog</name>
    <dbReference type="NCBI Taxonomy" id="8355"/>
    <lineage>
        <taxon>Eukaryota</taxon>
        <taxon>Metazoa</taxon>
        <taxon>Chordata</taxon>
        <taxon>Craniata</taxon>
        <taxon>Vertebrata</taxon>
        <taxon>Euteleostomi</taxon>
        <taxon>Amphibia</taxon>
        <taxon>Batrachia</taxon>
        <taxon>Anura</taxon>
        <taxon>Pipoidea</taxon>
        <taxon>Pipidae</taxon>
        <taxon>Xenopodinae</taxon>
        <taxon>Xenopus</taxon>
        <taxon>Xenopus</taxon>
    </lineage>
</organism>
<evidence type="ECO:0000256" key="4">
    <source>
        <dbReference type="ARBA" id="ARBA00023054"/>
    </source>
</evidence>
<dbReference type="PANTHER" id="PTHR23157">
    <property type="entry name" value="GRIP AND COILED-COIL DOMAIN-CONTAINING PROTEIN 1"/>
    <property type="match status" value="1"/>
</dbReference>
<name>A0A1L8GTJ7_XENLA</name>
<evidence type="ECO:0000313" key="8">
    <source>
        <dbReference type="Proteomes" id="UP000186698"/>
    </source>
</evidence>
<dbReference type="OMA" id="AEMQAIN"/>
<evidence type="ECO:0000256" key="7">
    <source>
        <dbReference type="SAM" id="MobiDB-lite"/>
    </source>
</evidence>
<dbReference type="AlphaFoldDB" id="A0A1L8GTJ7"/>
<proteinExistence type="predicted"/>
<dbReference type="PaxDb" id="8355-A0A1L8GTJ7"/>
<dbReference type="RefSeq" id="XP_018109835.1">
    <property type="nucleotide sequence ID" value="XM_018254346.2"/>
</dbReference>
<dbReference type="InterPro" id="IPR000237">
    <property type="entry name" value="GRIP_dom"/>
</dbReference>
<dbReference type="AGR" id="Xenbase:XB-GENE-1007442"/>
<feature type="compositionally biased region" description="Polar residues" evidence="7">
    <location>
        <begin position="121"/>
        <end position="130"/>
    </location>
</feature>
<evidence type="ECO:0000256" key="5">
    <source>
        <dbReference type="ARBA" id="ARBA00023136"/>
    </source>
</evidence>
<dbReference type="OrthoDB" id="9898580at2759"/>
<dbReference type="Xenbase" id="XB-GENE-1007442">
    <property type="gene designation" value="gcc1.S"/>
</dbReference>
<feature type="coiled-coil region" evidence="6">
    <location>
        <begin position="431"/>
        <end position="558"/>
    </location>
</feature>
<feature type="compositionally biased region" description="Basic and acidic residues" evidence="7">
    <location>
        <begin position="13"/>
        <end position="25"/>
    </location>
</feature>
<dbReference type="PANTHER" id="PTHR23157:SF25">
    <property type="entry name" value="GRIP AND COILED-COIL DOMAIN-CONTAINING PROTEIN 1"/>
    <property type="match status" value="1"/>
</dbReference>
<reference evidence="8" key="1">
    <citation type="submission" date="2024-06" db="UniProtKB">
        <authorList>
            <consortium name="RefSeq"/>
        </authorList>
    </citation>
    <scope>NUCLEOTIDE SEQUENCE [LARGE SCALE GENOMIC DNA]</scope>
    <source>
        <strain evidence="8">J_2021</strain>
    </source>
</reference>
<dbReference type="SMART" id="SM00755">
    <property type="entry name" value="Grip"/>
    <property type="match status" value="1"/>
</dbReference>
<feature type="coiled-coil region" evidence="6">
    <location>
        <begin position="593"/>
        <end position="641"/>
    </location>
</feature>
<dbReference type="InterPro" id="IPR051952">
    <property type="entry name" value="Golgi-autophagy_related"/>
</dbReference>
<comment type="subcellular location">
    <subcellularLocation>
        <location evidence="2">Cytoplasm</location>
    </subcellularLocation>
    <subcellularLocation>
        <location evidence="1">Endomembrane system</location>
        <topology evidence="1">Peripheral membrane protein</topology>
    </subcellularLocation>
</comment>
<evidence type="ECO:0000256" key="2">
    <source>
        <dbReference type="ARBA" id="ARBA00004496"/>
    </source>
</evidence>
<dbReference type="GeneID" id="494730"/>
<dbReference type="STRING" id="8355.A0A1L8GTJ7"/>
<evidence type="ECO:0000313" key="10">
    <source>
        <dbReference type="Xenbase" id="XB-GENE-1007442"/>
    </source>
</evidence>
<feature type="region of interest" description="Disordered" evidence="7">
    <location>
        <begin position="1"/>
        <end position="26"/>
    </location>
</feature>
<dbReference type="Gene3D" id="1.10.220.60">
    <property type="entry name" value="GRIP domain"/>
    <property type="match status" value="1"/>
</dbReference>
<dbReference type="Pfam" id="PF01465">
    <property type="entry name" value="GRIP"/>
    <property type="match status" value="1"/>
</dbReference>
<accession>A0A1L8GTJ7</accession>
<keyword evidence="8" id="KW-1185">Reference proteome</keyword>
<sequence>MEKLGMSFGGGPSKKELQDLVETQRKQIQQYQARLKDIVRAYKSLQKEKEALEASIHVLSATQEPATLISESEEAHDDQHSIHSEDSVDTAGSLPSARGGETSEDERLDPSQRGVIEEASGSESGVSTASGEGGQATASETDRRMVQLKNQLATLTSALATVTQEKSRMEASYQADKRNAKQEMEELMENMEKERNNLQEEIQSLQEQLAETKTRLISQQHDRAQEQIDHAVMLKELQRLLQGERDHRQETELRLEESRQELAGKLAGISGLEGRSEAAEEQNKKLRKELEDLRKELLEARRQGAEPDPAVQKLQAELGRVKVEMNAILQEERKKRLDEEQQTMQRFLQEEQRIRSLESQVSEMSELLGAAETSKQRDQATVRKLRERLIQLEAENKTLALASSLHTPSKVTFNSNKREDTDEGPEQHASAIFYQQELQQLKEEFERYKSRAQGVLRTKGARDGELEAGRKQMAELKERCVSLRLSAEEAESRHKAEMEAAQKQIALLLQSHRQELEAVRKEGRDNMARLEEELRHHRERVLSVLAEKEQELERLRETKITTVVPISALDSIGNGLELPQGSSSNFIVYAEQLSRKEAEIGNLRRRKHELESELQSMQEKLAEEKEEVNILQEQVKKDMRDRRREGANMEYLKNVLLGYLTMPDPRGRQHTLSALLAVLHFSPEERNAALHAQEGSRWWAGSKR</sequence>
<keyword evidence="3" id="KW-0963">Cytoplasm</keyword>
<evidence type="ECO:0000256" key="3">
    <source>
        <dbReference type="ARBA" id="ARBA00022490"/>
    </source>
</evidence>
<keyword evidence="5" id="KW-0472">Membrane</keyword>